<keyword evidence="2" id="KW-0732">Signal</keyword>
<dbReference type="STRING" id="1122207.MUS1_09310"/>
<feature type="signal peptide" evidence="2">
    <location>
        <begin position="1"/>
        <end position="21"/>
    </location>
</feature>
<sequence>MMKYIKVMISLLIFASPFAQADESSIDKVKNGAIELWEKTKVTTSEITSSASNKASEVSEKASEIGNKVSKDTKETGAVVWDKMKEVGNATADGARKGASKIREYVGDEKCEEDSALCYK</sequence>
<keyword evidence="4" id="KW-1185">Reference proteome</keyword>
<dbReference type="AlphaFoldDB" id="X7E8K4"/>
<evidence type="ECO:0000313" key="3">
    <source>
        <dbReference type="EMBL" id="ETX11473.1"/>
    </source>
</evidence>
<comment type="caution">
    <text evidence="3">The sequence shown here is derived from an EMBL/GenBank/DDBJ whole genome shotgun (WGS) entry which is preliminary data.</text>
</comment>
<evidence type="ECO:0000256" key="1">
    <source>
        <dbReference type="SAM" id="MobiDB-lite"/>
    </source>
</evidence>
<feature type="region of interest" description="Disordered" evidence="1">
    <location>
        <begin position="48"/>
        <end position="69"/>
    </location>
</feature>
<evidence type="ECO:0000313" key="4">
    <source>
        <dbReference type="Proteomes" id="UP000054058"/>
    </source>
</evidence>
<evidence type="ECO:0000256" key="2">
    <source>
        <dbReference type="SAM" id="SignalP"/>
    </source>
</evidence>
<accession>X7E8K4</accession>
<gene>
    <name evidence="3" type="ORF">MUS1_09310</name>
</gene>
<feature type="chain" id="PRO_5004978128" description="Late embryogenesis abundant protein" evidence="2">
    <location>
        <begin position="22"/>
        <end position="120"/>
    </location>
</feature>
<name>X7E8K4_9GAMM</name>
<dbReference type="EMBL" id="JAMB01000003">
    <property type="protein sequence ID" value="ETX11473.1"/>
    <property type="molecule type" value="Genomic_DNA"/>
</dbReference>
<dbReference type="OrthoDB" id="6106054at2"/>
<dbReference type="Gene3D" id="1.10.287.700">
    <property type="entry name" value="Helix hairpin bin"/>
    <property type="match status" value="1"/>
</dbReference>
<dbReference type="Proteomes" id="UP000054058">
    <property type="component" value="Unassembled WGS sequence"/>
</dbReference>
<protein>
    <recommendedName>
        <fullName evidence="5">Late embryogenesis abundant protein</fullName>
    </recommendedName>
</protein>
<organism evidence="3 4">
    <name type="scientific">Marinomonas ushuaiensis DSM 15871</name>
    <dbReference type="NCBI Taxonomy" id="1122207"/>
    <lineage>
        <taxon>Bacteria</taxon>
        <taxon>Pseudomonadati</taxon>
        <taxon>Pseudomonadota</taxon>
        <taxon>Gammaproteobacteria</taxon>
        <taxon>Oceanospirillales</taxon>
        <taxon>Oceanospirillaceae</taxon>
        <taxon>Marinomonas</taxon>
    </lineage>
</organism>
<proteinExistence type="predicted"/>
<dbReference type="PATRIC" id="fig|1122207.3.peg.1006"/>
<feature type="compositionally biased region" description="Basic and acidic residues" evidence="1">
    <location>
        <begin position="57"/>
        <end position="69"/>
    </location>
</feature>
<evidence type="ECO:0008006" key="5">
    <source>
        <dbReference type="Google" id="ProtNLM"/>
    </source>
</evidence>
<reference evidence="3 4" key="1">
    <citation type="submission" date="2014-01" db="EMBL/GenBank/DDBJ databases">
        <title>Marinomonas ushuaiensis DSM 15871 Genome Sequencing.</title>
        <authorList>
            <person name="Lai Q."/>
            <person name="Shao Z.S."/>
        </authorList>
    </citation>
    <scope>NUCLEOTIDE SEQUENCE [LARGE SCALE GENOMIC DNA]</scope>
    <source>
        <strain evidence="3 4">DSM 15871</strain>
    </source>
</reference>